<gene>
    <name evidence="1" type="ORF">UFOPK3376_02386</name>
</gene>
<name>A0A6J7EZ32_9ZZZZ</name>
<accession>A0A6J7EZ32</accession>
<protein>
    <submittedName>
        <fullName evidence="1">Unannotated protein</fullName>
    </submittedName>
</protein>
<dbReference type="PANTHER" id="PTHR43649">
    <property type="entry name" value="ARABINOSE-BINDING PROTEIN-RELATED"/>
    <property type="match status" value="1"/>
</dbReference>
<dbReference type="EMBL" id="CAFBLP010000074">
    <property type="protein sequence ID" value="CAB4886808.1"/>
    <property type="molecule type" value="Genomic_DNA"/>
</dbReference>
<proteinExistence type="predicted"/>
<dbReference type="SUPFAM" id="SSF53850">
    <property type="entry name" value="Periplasmic binding protein-like II"/>
    <property type="match status" value="1"/>
</dbReference>
<dbReference type="PROSITE" id="PS51257">
    <property type="entry name" value="PROKAR_LIPOPROTEIN"/>
    <property type="match status" value="1"/>
</dbReference>
<dbReference type="AlphaFoldDB" id="A0A6J7EZ32"/>
<dbReference type="InterPro" id="IPR050490">
    <property type="entry name" value="Bact_solute-bd_prot1"/>
</dbReference>
<dbReference type="InterPro" id="IPR006059">
    <property type="entry name" value="SBP"/>
</dbReference>
<dbReference type="PANTHER" id="PTHR43649:SF12">
    <property type="entry name" value="DIACETYLCHITOBIOSE BINDING PROTEIN DASA"/>
    <property type="match status" value="1"/>
</dbReference>
<dbReference type="Pfam" id="PF13416">
    <property type="entry name" value="SBP_bac_8"/>
    <property type="match status" value="1"/>
</dbReference>
<dbReference type="Gene3D" id="3.40.190.10">
    <property type="entry name" value="Periplasmic binding protein-like II"/>
    <property type="match status" value="2"/>
</dbReference>
<sequence length="495" mass="51263">MCGRSGAGGALYKLRALATLVAVLALGSCSGAEPSLTASDLTAAVAPTSTVDSSTTEPGTTSSAAQRCVRPAVGSAEPTDVTIWHVLDGEQANNTFSQLVTRFNEEHPGIRVTTLKFDGQYALFKQLQAVPRNEWPDVVLTASSSLRQLADSKAIITPGECFPGDTIARNLLPVVAATYSMGGELQALPYGVSTPVLIFDATEMRAAGLDPTNPPRTAYELIAASMQIVASGASPHGLVVHEALASFLINQWAAKRDELVATPNNGRDGEAITVDFDTPENRTAMQWIADVMSTGGGVAVLGNSSSFDDLVRIVDPVDGATMSIHTSAALGDVFSYIDNGAFPGLVVGVAPMPGPGVGATVGGNAMWLLDNGSPTRAGAAWEAIRWLTSPSPLATFDAATGYIPPGEAVAADPAVVAAWGRHPQLRVGYDQLLHMAGSAATAGALYGPGGDVDQVLRDLLRSIVERHTPPAKALALASQGVNDLLVQYDLVVGRG</sequence>
<reference evidence="1" key="1">
    <citation type="submission" date="2020-05" db="EMBL/GenBank/DDBJ databases">
        <authorList>
            <person name="Chiriac C."/>
            <person name="Salcher M."/>
            <person name="Ghai R."/>
            <person name="Kavagutti S V."/>
        </authorList>
    </citation>
    <scope>NUCLEOTIDE SEQUENCE</scope>
</reference>
<evidence type="ECO:0000313" key="1">
    <source>
        <dbReference type="EMBL" id="CAB4886808.1"/>
    </source>
</evidence>
<organism evidence="1">
    <name type="scientific">freshwater metagenome</name>
    <dbReference type="NCBI Taxonomy" id="449393"/>
    <lineage>
        <taxon>unclassified sequences</taxon>
        <taxon>metagenomes</taxon>
        <taxon>ecological metagenomes</taxon>
    </lineage>
</organism>